<evidence type="ECO:0000313" key="1">
    <source>
        <dbReference type="EMBL" id="PTD17638.1"/>
    </source>
</evidence>
<evidence type="ECO:0000313" key="2">
    <source>
        <dbReference type="Proteomes" id="UP000241206"/>
    </source>
</evidence>
<reference evidence="1 2" key="1">
    <citation type="submission" date="2017-11" db="EMBL/GenBank/DDBJ databases">
        <title>Sphingomonas oleivorans sp. nov., isolated from oil-contaminated soil.</title>
        <authorList>
            <person name="Wang L."/>
            <person name="Chen L."/>
        </authorList>
    </citation>
    <scope>NUCLEOTIDE SEQUENCE [LARGE SCALE GENOMIC DNA]</scope>
    <source>
        <strain evidence="1 2">K101</strain>
    </source>
</reference>
<gene>
    <name evidence="1" type="ORF">CV103_16730</name>
</gene>
<dbReference type="Proteomes" id="UP000241206">
    <property type="component" value="Unassembled WGS sequence"/>
</dbReference>
<proteinExistence type="predicted"/>
<name>A0A2T4HPD3_9SPHN</name>
<comment type="caution">
    <text evidence="1">The sequence shown here is derived from an EMBL/GenBank/DDBJ whole genome shotgun (WGS) entry which is preliminary data.</text>
</comment>
<dbReference type="AlphaFoldDB" id="A0A2T4HPD3"/>
<accession>A0A2T4HPD3</accession>
<organism evidence="1 2">
    <name type="scientific">Edaphosphingomonas fennica</name>
    <dbReference type="NCBI Taxonomy" id="114404"/>
    <lineage>
        <taxon>Bacteria</taxon>
        <taxon>Pseudomonadati</taxon>
        <taxon>Pseudomonadota</taxon>
        <taxon>Alphaproteobacteria</taxon>
        <taxon>Sphingomonadales</taxon>
        <taxon>Rhizorhabdaceae</taxon>
        <taxon>Edaphosphingomonas</taxon>
    </lineage>
</organism>
<keyword evidence="2" id="KW-1185">Reference proteome</keyword>
<sequence>MRSGLRRAARPLLRAAADRLHGPRYLRARRAISRLEAHDLGSGYRGTRRRVLVLYDPNAIALSQVHPFLDWRRIAGAGDLDIELKAAELPAHFAAHAASGLKALPDADTVIFQPDLVRLGDTAPIVAPALRDRYPDARLVLLDGTPHSGFLGVEGVVDAIDAYVKKSSLADRAAYARPVLGDTVLTDYFARRHDCPLPEATMAVPDRFWAKLIVGPAFITDRRIMPLFARPFAEIGGQPRTIDLNARIAKRGAPWYAAMRSDADERAGALEGIAIARGQGLKLKAFMAELRQSKCTFSPFGYGELCWRDYEAMAMGSVVIKQGMDGFVTAPDLFDRDETYVPVAWDLSDFEERTRAVLADEDRRQAIAARAYGRARDYLFGGGLGAYLRQVVQG</sequence>
<evidence type="ECO:0008006" key="3">
    <source>
        <dbReference type="Google" id="ProtNLM"/>
    </source>
</evidence>
<dbReference type="EMBL" id="PHHF01000071">
    <property type="protein sequence ID" value="PTD17638.1"/>
    <property type="molecule type" value="Genomic_DNA"/>
</dbReference>
<dbReference type="RefSeq" id="WP_107395606.1">
    <property type="nucleotide sequence ID" value="NZ_PHHF01000071.1"/>
</dbReference>
<protein>
    <recommendedName>
        <fullName evidence="3">Glycosyltransferase family 1 protein</fullName>
    </recommendedName>
</protein>